<comment type="caution">
    <text evidence="1">The sequence shown here is derived from an EMBL/GenBank/DDBJ whole genome shotgun (WGS) entry which is preliminary data.</text>
</comment>
<evidence type="ECO:0000313" key="2">
    <source>
        <dbReference type="Proteomes" id="UP000447081"/>
    </source>
</evidence>
<protein>
    <recommendedName>
        <fullName evidence="3">Glycosyltransferase</fullName>
    </recommendedName>
</protein>
<gene>
    <name evidence="1" type="ORF">GRW24_02005</name>
</gene>
<name>A0A8T6BBU8_ECOLX</name>
<organism evidence="1 2">
    <name type="scientific">Escherichia coli</name>
    <dbReference type="NCBI Taxonomy" id="562"/>
    <lineage>
        <taxon>Bacteria</taxon>
        <taxon>Pseudomonadati</taxon>
        <taxon>Pseudomonadota</taxon>
        <taxon>Gammaproteobacteria</taxon>
        <taxon>Enterobacterales</taxon>
        <taxon>Enterobacteriaceae</taxon>
        <taxon>Escherichia</taxon>
    </lineage>
</organism>
<sequence>MIRLTIIIVIYGKECFDSRTLQSLKLCPLHQNITLFIFNNGPRLLSEDKCYELFDEQIKKNKINLILKQNINNIPLSVIYNDAIKENAASDYFMILDDDTEIPSSYFAFNANRFDFDLSVPLIKTGESEEFFYPIVDGIIPIKKQSVDDYEEIYTISSGLMISKSLTETFKCYFNDVFDTRFAFYGIDFNFFRRLRIIKHHGHYFRLFIAEPIRHSLSRFDGEQTEWRNIERIYDVVLSLKYYEKRNMVKVVKLARLVSSSLLKFKFRSIKAIFYSLLVGMHPRSKKYISNKKIIK</sequence>
<accession>A0A8T6BBU8</accession>
<evidence type="ECO:0000313" key="1">
    <source>
        <dbReference type="EMBL" id="MXJ07267.1"/>
    </source>
</evidence>
<reference evidence="1 2" key="1">
    <citation type="submission" date="2019-12" db="EMBL/GenBank/DDBJ databases">
        <title>Enteriobacteria Tanzani isolates_10434.</title>
        <authorList>
            <person name="Subbiah M."/>
            <person name="Call D."/>
        </authorList>
    </citation>
    <scope>NUCLEOTIDE SEQUENCE [LARGE SCALE GENOMIC DNA]</scope>
    <source>
        <strain evidence="1 2">10434wG3</strain>
    </source>
</reference>
<dbReference type="Proteomes" id="UP000447081">
    <property type="component" value="Unassembled WGS sequence"/>
</dbReference>
<evidence type="ECO:0008006" key="3">
    <source>
        <dbReference type="Google" id="ProtNLM"/>
    </source>
</evidence>
<dbReference type="Gene3D" id="3.90.550.10">
    <property type="entry name" value="Spore Coat Polysaccharide Biosynthesis Protein SpsA, Chain A"/>
    <property type="match status" value="1"/>
</dbReference>
<dbReference type="AlphaFoldDB" id="A0A8T6BBU8"/>
<proteinExistence type="predicted"/>
<dbReference type="EMBL" id="WUIG01000009">
    <property type="protein sequence ID" value="MXJ07267.1"/>
    <property type="molecule type" value="Genomic_DNA"/>
</dbReference>
<dbReference type="InterPro" id="IPR029044">
    <property type="entry name" value="Nucleotide-diphossugar_trans"/>
</dbReference>
<dbReference type="RefSeq" id="WP_032259835.1">
    <property type="nucleotide sequence ID" value="NZ_CM125652.1"/>
</dbReference>
<dbReference type="SUPFAM" id="SSF53448">
    <property type="entry name" value="Nucleotide-diphospho-sugar transferases"/>
    <property type="match status" value="1"/>
</dbReference>